<evidence type="ECO:0000256" key="3">
    <source>
        <dbReference type="ARBA" id="ARBA00022692"/>
    </source>
</evidence>
<keyword evidence="3 7" id="KW-0812">Transmembrane</keyword>
<evidence type="ECO:0000256" key="6">
    <source>
        <dbReference type="SAM" id="MobiDB-lite"/>
    </source>
</evidence>
<protein>
    <submittedName>
        <fullName evidence="10">Uncharacterized protein</fullName>
    </submittedName>
</protein>
<feature type="region of interest" description="Disordered" evidence="6">
    <location>
        <begin position="413"/>
        <end position="446"/>
    </location>
</feature>
<feature type="transmembrane region" description="Helical" evidence="7">
    <location>
        <begin position="155"/>
        <end position="174"/>
    </location>
</feature>
<keyword evidence="4 7" id="KW-1133">Transmembrane helix</keyword>
<dbReference type="EMBL" id="AP019736">
    <property type="protein sequence ID" value="BBL07047.1"/>
    <property type="molecule type" value="Genomic_DNA"/>
</dbReference>
<dbReference type="InterPro" id="IPR052027">
    <property type="entry name" value="PspC"/>
</dbReference>
<dbReference type="PANTHER" id="PTHR33885">
    <property type="entry name" value="PHAGE SHOCK PROTEIN C"/>
    <property type="match status" value="1"/>
</dbReference>
<dbReference type="Pfam" id="PF04024">
    <property type="entry name" value="PspC"/>
    <property type="match status" value="1"/>
</dbReference>
<evidence type="ECO:0000259" key="8">
    <source>
        <dbReference type="Pfam" id="PF04024"/>
    </source>
</evidence>
<feature type="transmembrane region" description="Helical" evidence="7">
    <location>
        <begin position="308"/>
        <end position="328"/>
    </location>
</feature>
<comment type="subcellular location">
    <subcellularLocation>
        <location evidence="1">Cell membrane</location>
        <topology evidence="1">Single-pass membrane protein</topology>
    </subcellularLocation>
</comment>
<dbReference type="Pfam" id="PF22571">
    <property type="entry name" value="LiaI-LiaF-TM_PspC"/>
    <property type="match status" value="1"/>
</dbReference>
<evidence type="ECO:0000259" key="9">
    <source>
        <dbReference type="Pfam" id="PF22571"/>
    </source>
</evidence>
<feature type="transmembrane region" description="Helical" evidence="7">
    <location>
        <begin position="233"/>
        <end position="258"/>
    </location>
</feature>
<proteinExistence type="predicted"/>
<dbReference type="PANTHER" id="PTHR33885:SF3">
    <property type="entry name" value="PHAGE SHOCK PROTEIN C"/>
    <property type="match status" value="1"/>
</dbReference>
<keyword evidence="5 7" id="KW-0472">Membrane</keyword>
<feature type="transmembrane region" description="Helical" evidence="7">
    <location>
        <begin position="278"/>
        <end position="301"/>
    </location>
</feature>
<keyword evidence="2" id="KW-1003">Cell membrane</keyword>
<dbReference type="OrthoDB" id="5772680at2"/>
<evidence type="ECO:0000256" key="4">
    <source>
        <dbReference type="ARBA" id="ARBA00022989"/>
    </source>
</evidence>
<evidence type="ECO:0000256" key="7">
    <source>
        <dbReference type="SAM" id="Phobius"/>
    </source>
</evidence>
<dbReference type="Proteomes" id="UP000319374">
    <property type="component" value="Chromosome"/>
</dbReference>
<organism evidence="10 11">
    <name type="scientific">Alistipes dispar</name>
    <dbReference type="NCBI Taxonomy" id="2585119"/>
    <lineage>
        <taxon>Bacteria</taxon>
        <taxon>Pseudomonadati</taxon>
        <taxon>Bacteroidota</taxon>
        <taxon>Bacteroidia</taxon>
        <taxon>Bacteroidales</taxon>
        <taxon>Rikenellaceae</taxon>
        <taxon>Alistipes</taxon>
    </lineage>
</organism>
<evidence type="ECO:0000313" key="11">
    <source>
        <dbReference type="Proteomes" id="UP000319374"/>
    </source>
</evidence>
<evidence type="ECO:0000256" key="2">
    <source>
        <dbReference type="ARBA" id="ARBA00022475"/>
    </source>
</evidence>
<dbReference type="KEGG" id="ada:A5CPEGH6_16850"/>
<feature type="domain" description="PspC-related transmembrane region" evidence="9">
    <location>
        <begin position="215"/>
        <end position="328"/>
    </location>
</feature>
<dbReference type="GeneID" id="98673672"/>
<name>A0A4Y1X149_9BACT</name>
<dbReference type="InterPro" id="IPR007168">
    <property type="entry name" value="Phageshock_PspC_N"/>
</dbReference>
<gene>
    <name evidence="10" type="ORF">A5CPEGH6_16850</name>
</gene>
<dbReference type="GO" id="GO:0005886">
    <property type="term" value="C:plasma membrane"/>
    <property type="evidence" value="ECO:0007669"/>
    <property type="project" value="UniProtKB-SubCell"/>
</dbReference>
<feature type="transmembrane region" description="Helical" evidence="7">
    <location>
        <begin position="128"/>
        <end position="149"/>
    </location>
</feature>
<evidence type="ECO:0000313" key="10">
    <source>
        <dbReference type="EMBL" id="BBL07047.1"/>
    </source>
</evidence>
<feature type="domain" description="Phage shock protein PspC N-terminal" evidence="8">
    <location>
        <begin position="101"/>
        <end position="176"/>
    </location>
</feature>
<feature type="compositionally biased region" description="Basic and acidic residues" evidence="6">
    <location>
        <begin position="413"/>
        <end position="422"/>
    </location>
</feature>
<accession>A0A4Y1X149</accession>
<reference evidence="11" key="1">
    <citation type="submission" date="2019-06" db="EMBL/GenBank/DDBJ databases">
        <title>Alistipes onderdonkii subsp. vulgaris subsp. nov., Alistipes dispar sp. nov. and Alistipes communis sp. nov., isolated from human faeces, and creation of Alistipes onderdonkii subsp. onderdonkii subsp. nov.</title>
        <authorList>
            <person name="Sakamoto M."/>
            <person name="Ikeyama N."/>
            <person name="Ogata Y."/>
            <person name="Suda W."/>
            <person name="Iino T."/>
            <person name="Hattori M."/>
            <person name="Ohkuma M."/>
        </authorList>
    </citation>
    <scope>NUCLEOTIDE SEQUENCE [LARGE SCALE GENOMIC DNA]</scope>
    <source>
        <strain evidence="11">5CPEGH6</strain>
    </source>
</reference>
<sequence length="446" mass="48570">MKEVKKCSISGVAFTLDADAYEELAAYLESLKRSYKDSADGAEIVADIEARIAELILSAQDNARIVEKPLIENIIRQMGSAEDISETADADLHSDTPRIPRRLYRDTENAKLGGVCAGIGRYFDIDPVWVRLGLFLPLLFSCFGWIPFLHWFSPMFGNLFGIFLICYFIMWFAVPAARTARQKLEMNGEKITAQTIGETTAAAASNDPDARAKPIVAEAVSLFGQVVLILLKIIAGVLVFGLIMAACALIIGLFAVIVGGSELLSPAFLQEMTLWVPVLGIFAVLIPVILLIYVLMCLIASRKPGGKTVLAIFLLWLASIIACSTIAIHENVGERIRHKRAAFREALRQEIVIDDSITTLEELLENYDEESVVREGRKALHISVPSKSLDITLDKQQGELKVNSDGREVVALKAQTGEKDGKTTVTLEASAGAENTGGQADSAATE</sequence>
<evidence type="ECO:0000256" key="1">
    <source>
        <dbReference type="ARBA" id="ARBA00004162"/>
    </source>
</evidence>
<dbReference type="RefSeq" id="WP_141429025.1">
    <property type="nucleotide sequence ID" value="NZ_AP019736.1"/>
</dbReference>
<dbReference type="InterPro" id="IPR054321">
    <property type="entry name" value="PspC-rel_TM"/>
</dbReference>
<evidence type="ECO:0000256" key="5">
    <source>
        <dbReference type="ARBA" id="ARBA00023136"/>
    </source>
</evidence>
<keyword evidence="11" id="KW-1185">Reference proteome</keyword>
<feature type="compositionally biased region" description="Polar residues" evidence="6">
    <location>
        <begin position="436"/>
        <end position="446"/>
    </location>
</feature>
<dbReference type="AlphaFoldDB" id="A0A4Y1X149"/>